<reference evidence="1" key="1">
    <citation type="submission" date="2022-07" db="EMBL/GenBank/DDBJ databases">
        <authorList>
            <person name="Macas J."/>
            <person name="Novak P."/>
            <person name="Neumann P."/>
        </authorList>
    </citation>
    <scope>NUCLEOTIDE SEQUENCE</scope>
</reference>
<evidence type="ECO:0000313" key="2">
    <source>
        <dbReference type="Proteomes" id="UP001152484"/>
    </source>
</evidence>
<evidence type="ECO:0000313" key="1">
    <source>
        <dbReference type="EMBL" id="CAH9083554.1"/>
    </source>
</evidence>
<proteinExistence type="predicted"/>
<dbReference type="PANTHER" id="PTHR31286:SF180">
    <property type="entry name" value="OS10G0362600 PROTEIN"/>
    <property type="match status" value="1"/>
</dbReference>
<dbReference type="OrthoDB" id="1002340at2759"/>
<evidence type="ECO:0008006" key="3">
    <source>
        <dbReference type="Google" id="ProtNLM"/>
    </source>
</evidence>
<dbReference type="Proteomes" id="UP001152484">
    <property type="component" value="Unassembled WGS sequence"/>
</dbReference>
<dbReference type="AlphaFoldDB" id="A0A9P1E6C7"/>
<accession>A0A9P1E6C7</accession>
<keyword evidence="2" id="KW-1185">Reference proteome</keyword>
<gene>
    <name evidence="1" type="ORF">CEURO_LOCUS8653</name>
</gene>
<name>A0A9P1E6C7_CUSEU</name>
<comment type="caution">
    <text evidence="1">The sequence shown here is derived from an EMBL/GenBank/DDBJ whole genome shotgun (WGS) entry which is preliminary data.</text>
</comment>
<organism evidence="1 2">
    <name type="scientific">Cuscuta europaea</name>
    <name type="common">European dodder</name>
    <dbReference type="NCBI Taxonomy" id="41803"/>
    <lineage>
        <taxon>Eukaryota</taxon>
        <taxon>Viridiplantae</taxon>
        <taxon>Streptophyta</taxon>
        <taxon>Embryophyta</taxon>
        <taxon>Tracheophyta</taxon>
        <taxon>Spermatophyta</taxon>
        <taxon>Magnoliopsida</taxon>
        <taxon>eudicotyledons</taxon>
        <taxon>Gunneridae</taxon>
        <taxon>Pentapetalae</taxon>
        <taxon>asterids</taxon>
        <taxon>lamiids</taxon>
        <taxon>Solanales</taxon>
        <taxon>Convolvulaceae</taxon>
        <taxon>Cuscuteae</taxon>
        <taxon>Cuscuta</taxon>
        <taxon>Cuscuta subgen. Cuscuta</taxon>
    </lineage>
</organism>
<sequence length="205" mass="21983">MVVTRWTLSFSVERDSPLAPVWISLDGLSVHLHDLRALKSIGKLLGNPKRIDTPTANFSIPSTTRICVEMDISLDLPPKVWIGDAATGFFQNIGYENIPLFCKKCFRFGHTDTECPLATNCVPKNQVGAPVIVPVTSSLKTPAIDVIVPKVSKATKDPGTSSLGSIETALIVPKTTAAPVNDVVVPVFSDVPHAPVNDVPHAPVK</sequence>
<protein>
    <recommendedName>
        <fullName evidence="3">DUF4283 domain-containing protein</fullName>
    </recommendedName>
</protein>
<dbReference type="InterPro" id="IPR040256">
    <property type="entry name" value="At4g02000-like"/>
</dbReference>
<dbReference type="PANTHER" id="PTHR31286">
    <property type="entry name" value="GLYCINE-RICH CELL WALL STRUCTURAL PROTEIN 1.8-LIKE"/>
    <property type="match status" value="1"/>
</dbReference>
<dbReference type="EMBL" id="CAMAPE010000017">
    <property type="protein sequence ID" value="CAH9083554.1"/>
    <property type="molecule type" value="Genomic_DNA"/>
</dbReference>